<feature type="transmembrane region" description="Helical" evidence="1">
    <location>
        <begin position="38"/>
        <end position="57"/>
    </location>
</feature>
<dbReference type="AlphaFoldDB" id="A0A269Z445"/>
<keyword evidence="1" id="KW-1133">Transmembrane helix</keyword>
<protein>
    <submittedName>
        <fullName evidence="2">Uncharacterized protein</fullName>
    </submittedName>
</protein>
<evidence type="ECO:0000313" key="3">
    <source>
        <dbReference type="Proteomes" id="UP000216867"/>
    </source>
</evidence>
<accession>A0A269Z445</accession>
<comment type="caution">
    <text evidence="2">The sequence shown here is derived from an EMBL/GenBank/DDBJ whole genome shotgun (WGS) entry which is preliminary data.</text>
</comment>
<evidence type="ECO:0000313" key="2">
    <source>
        <dbReference type="EMBL" id="PAK92574.1"/>
    </source>
</evidence>
<sequence length="95" mass="10384">MWILGIIAASIATALLIMLLKGGMRLVFKVVGTVVSSIFWAIVYVAGAVLSGALWLVGQVVKLGKALHVKLTTQETDVDEFTTYSWMKDSELRDQ</sequence>
<organism evidence="2 3">
    <name type="scientific">Brevibacterium casei</name>
    <dbReference type="NCBI Taxonomy" id="33889"/>
    <lineage>
        <taxon>Bacteria</taxon>
        <taxon>Bacillati</taxon>
        <taxon>Actinomycetota</taxon>
        <taxon>Actinomycetes</taxon>
        <taxon>Micrococcales</taxon>
        <taxon>Brevibacteriaceae</taxon>
        <taxon>Brevibacterium</taxon>
    </lineage>
</organism>
<dbReference type="EMBL" id="NCWY01000033">
    <property type="protein sequence ID" value="PAK92574.1"/>
    <property type="molecule type" value="Genomic_DNA"/>
</dbReference>
<gene>
    <name evidence="2" type="ORF">B8X04_17060</name>
</gene>
<evidence type="ECO:0000256" key="1">
    <source>
        <dbReference type="SAM" id="Phobius"/>
    </source>
</evidence>
<keyword evidence="1" id="KW-0812">Transmembrane</keyword>
<dbReference type="RefSeq" id="WP_095376916.1">
    <property type="nucleotide sequence ID" value="NZ_NCWY01000033.1"/>
</dbReference>
<dbReference type="Proteomes" id="UP000216867">
    <property type="component" value="Unassembled WGS sequence"/>
</dbReference>
<keyword evidence="1" id="KW-0472">Membrane</keyword>
<name>A0A269Z445_9MICO</name>
<proteinExistence type="predicted"/>
<reference evidence="2 3" key="1">
    <citation type="submission" date="2017-04" db="EMBL/GenBank/DDBJ databases">
        <title>Kefir bacterial isolates.</title>
        <authorList>
            <person name="Kim Y."/>
            <person name="Blasche S."/>
            <person name="Patil K.R."/>
        </authorList>
    </citation>
    <scope>NUCLEOTIDE SEQUENCE [LARGE SCALE GENOMIC DNA]</scope>
    <source>
        <strain evidence="2 3">OG2</strain>
    </source>
</reference>